<organism evidence="2 3">
    <name type="scientific">Hydrogenophaga laconesensis</name>
    <dbReference type="NCBI Taxonomy" id="1805971"/>
    <lineage>
        <taxon>Bacteria</taxon>
        <taxon>Pseudomonadati</taxon>
        <taxon>Pseudomonadota</taxon>
        <taxon>Betaproteobacteria</taxon>
        <taxon>Burkholderiales</taxon>
        <taxon>Comamonadaceae</taxon>
        <taxon>Hydrogenophaga</taxon>
    </lineage>
</organism>
<evidence type="ECO:0000313" key="3">
    <source>
        <dbReference type="Proteomes" id="UP001265550"/>
    </source>
</evidence>
<dbReference type="RefSeq" id="WP_204731606.1">
    <property type="nucleotide sequence ID" value="NZ_JAVDWE010000001.1"/>
</dbReference>
<dbReference type="PANTHER" id="PTHR31970">
    <property type="match status" value="1"/>
</dbReference>
<feature type="transmembrane region" description="Helical" evidence="1">
    <location>
        <begin position="299"/>
        <end position="321"/>
    </location>
</feature>
<reference evidence="2 3" key="1">
    <citation type="submission" date="2023-07" db="EMBL/GenBank/DDBJ databases">
        <title>Sorghum-associated microbial communities from plants grown in Nebraska, USA.</title>
        <authorList>
            <person name="Schachtman D."/>
        </authorList>
    </citation>
    <scope>NUCLEOTIDE SEQUENCE [LARGE SCALE GENOMIC DNA]</scope>
    <source>
        <strain evidence="2 3">BE240</strain>
    </source>
</reference>
<dbReference type="InterPro" id="IPR031563">
    <property type="entry name" value="MOT1/MOT2"/>
</dbReference>
<evidence type="ECO:0000256" key="1">
    <source>
        <dbReference type="SAM" id="Phobius"/>
    </source>
</evidence>
<feature type="transmembrane region" description="Helical" evidence="1">
    <location>
        <begin position="158"/>
        <end position="182"/>
    </location>
</feature>
<protein>
    <submittedName>
        <fullName evidence="2">MFS superfamily sulfate permease-like transporter</fullName>
    </submittedName>
</protein>
<evidence type="ECO:0000313" key="2">
    <source>
        <dbReference type="EMBL" id="MDR7092598.1"/>
    </source>
</evidence>
<keyword evidence="3" id="KW-1185">Reference proteome</keyword>
<gene>
    <name evidence="2" type="ORF">J2X09_000321</name>
</gene>
<dbReference type="EMBL" id="JAVDWE010000001">
    <property type="protein sequence ID" value="MDR7092598.1"/>
    <property type="molecule type" value="Genomic_DNA"/>
</dbReference>
<proteinExistence type="predicted"/>
<feature type="transmembrane region" description="Helical" evidence="1">
    <location>
        <begin position="35"/>
        <end position="60"/>
    </location>
</feature>
<keyword evidence="1" id="KW-0812">Transmembrane</keyword>
<keyword evidence="1" id="KW-0472">Membrane</keyword>
<feature type="transmembrane region" description="Helical" evidence="1">
    <location>
        <begin position="126"/>
        <end position="146"/>
    </location>
</feature>
<comment type="caution">
    <text evidence="2">The sequence shown here is derived from an EMBL/GenBank/DDBJ whole genome shotgun (WGS) entry which is preliminary data.</text>
</comment>
<dbReference type="PANTHER" id="PTHR31970:SF9">
    <property type="entry name" value="MOLYBDATE TRANSPORTER 2"/>
    <property type="match status" value="1"/>
</dbReference>
<dbReference type="Pfam" id="PF16983">
    <property type="entry name" value="MFS_MOT1"/>
    <property type="match status" value="2"/>
</dbReference>
<feature type="transmembrane region" description="Helical" evidence="1">
    <location>
        <begin position="94"/>
        <end position="114"/>
    </location>
</feature>
<keyword evidence="1" id="KW-1133">Transmembrane helix</keyword>
<sequence length="387" mass="39513">MSTASAQTPPALSPATFRGDLGGSLGDLGTLLPFLVGYIVVAGVQASAILLAFGISLLAVGWRYGIPFPVQPMKAVGAAALAHTATAAHSMPEVLALTAAMTAAFWLVAGWTGVARWLAAHLSRDVVHGVVLGLGIALILGSLRRIEGDWVVGLTSVLAALVLLGRGAWLLMPLLLLAGFAVGTWRQPELMAAALQTPAAVALPQPVWNGIPATSVWLSAAALTLAQTPLTFGNAILGIVSETKRLFPATRIDENRVARSTGWMNLLAAGLSAPPMCHGAGGLVAQAALGARTGRAPMWLGGALVLLALFASAPVAALLALLPQGTLGAMLFVAGFSLVIGTAGNPRDKQARAVLLTTAAISVWNAGVGVLAGLLLEKGLQTRVFKL</sequence>
<name>A0ABU1V563_9BURK</name>
<dbReference type="Proteomes" id="UP001265550">
    <property type="component" value="Unassembled WGS sequence"/>
</dbReference>
<feature type="transmembrane region" description="Helical" evidence="1">
    <location>
        <begin position="327"/>
        <end position="346"/>
    </location>
</feature>
<feature type="transmembrane region" description="Helical" evidence="1">
    <location>
        <begin position="353"/>
        <end position="376"/>
    </location>
</feature>
<accession>A0ABU1V563</accession>